<feature type="region of interest" description="Disordered" evidence="7">
    <location>
        <begin position="177"/>
        <end position="317"/>
    </location>
</feature>
<keyword evidence="10" id="KW-1185">Reference proteome</keyword>
<dbReference type="PANTHER" id="PTHR11961">
    <property type="entry name" value="CYTOCHROME C"/>
    <property type="match status" value="1"/>
</dbReference>
<keyword evidence="4" id="KW-0249">Electron transport</keyword>
<evidence type="ECO:0000313" key="9">
    <source>
        <dbReference type="EMBL" id="MDY8109867.1"/>
    </source>
</evidence>
<dbReference type="PROSITE" id="PS51007">
    <property type="entry name" value="CYTC"/>
    <property type="match status" value="2"/>
</dbReference>
<feature type="compositionally biased region" description="Low complexity" evidence="7">
    <location>
        <begin position="261"/>
        <end position="317"/>
    </location>
</feature>
<evidence type="ECO:0000256" key="5">
    <source>
        <dbReference type="ARBA" id="ARBA00023004"/>
    </source>
</evidence>
<dbReference type="SUPFAM" id="SSF46626">
    <property type="entry name" value="Cytochrome c"/>
    <property type="match status" value="2"/>
</dbReference>
<keyword evidence="2 6" id="KW-0349">Heme</keyword>
<accession>A0ABU5I3E2</accession>
<evidence type="ECO:0000256" key="3">
    <source>
        <dbReference type="ARBA" id="ARBA00022723"/>
    </source>
</evidence>
<gene>
    <name evidence="9" type="ORF">U0C82_12025</name>
</gene>
<sequence length="441" mass="44636">MDSLQFNKISGAVLGTVFLMFGGSLVAEGIFHSEAPETPGFEIVVAEADTGGEAGGSEEAAVEPIAARLQTASAEDGATQFRKCTACHSAEEGGANKIGPGLWSVVNRPIASHEGFSYSGAMTDFSEGGSVVWDYEHLDGFLADPKGYVSGTVMGFAGIKDPQDRADTIAYLRSLASEPAPLPEAPVEGEETGAAEGEPAQTSPGTTTMTGSETDDANLQAAGTTDPDTANAMPGQSQAPVLSEENQPETLSNEIQESGDAAPAEAPAAAAEAPAPAAEAPAAEAPATEAPAEPASEAPAASADEASTTPAGGAEVAAADPAAGAGVVEVSGDAEAGAAIFRRCQACHKVGEGASNGIGPELNGIMGEKPGVVEGYSFSAAFTEWAADKDAWTPELMTTWLTDPRGTVSGTKMAFAGLKNQDDIDNVIAYLNQYNEDGTTK</sequence>
<feature type="domain" description="Cytochrome c" evidence="8">
    <location>
        <begin position="72"/>
        <end position="176"/>
    </location>
</feature>
<dbReference type="Proteomes" id="UP001294412">
    <property type="component" value="Unassembled WGS sequence"/>
</dbReference>
<organism evidence="9 10">
    <name type="scientific">Fulvimarina uroteuthidis</name>
    <dbReference type="NCBI Taxonomy" id="3098149"/>
    <lineage>
        <taxon>Bacteria</taxon>
        <taxon>Pseudomonadati</taxon>
        <taxon>Pseudomonadota</taxon>
        <taxon>Alphaproteobacteria</taxon>
        <taxon>Hyphomicrobiales</taxon>
        <taxon>Aurantimonadaceae</taxon>
        <taxon>Fulvimarina</taxon>
    </lineage>
</organism>
<dbReference type="PRINTS" id="PR00604">
    <property type="entry name" value="CYTCHRMECIAB"/>
</dbReference>
<evidence type="ECO:0000256" key="1">
    <source>
        <dbReference type="ARBA" id="ARBA00022448"/>
    </source>
</evidence>
<dbReference type="RefSeq" id="WP_322187355.1">
    <property type="nucleotide sequence ID" value="NZ_JAXLPB010000003.1"/>
</dbReference>
<evidence type="ECO:0000256" key="6">
    <source>
        <dbReference type="PROSITE-ProRule" id="PRU00433"/>
    </source>
</evidence>
<evidence type="ECO:0000259" key="8">
    <source>
        <dbReference type="PROSITE" id="PS51007"/>
    </source>
</evidence>
<comment type="caution">
    <text evidence="9">The sequence shown here is derived from an EMBL/GenBank/DDBJ whole genome shotgun (WGS) entry which is preliminary data.</text>
</comment>
<keyword evidence="5 6" id="KW-0408">Iron</keyword>
<evidence type="ECO:0000256" key="7">
    <source>
        <dbReference type="SAM" id="MobiDB-lite"/>
    </source>
</evidence>
<dbReference type="InterPro" id="IPR036909">
    <property type="entry name" value="Cyt_c-like_dom_sf"/>
</dbReference>
<dbReference type="InterPro" id="IPR002327">
    <property type="entry name" value="Cyt_c_1A/1B"/>
</dbReference>
<dbReference type="Gene3D" id="1.10.760.10">
    <property type="entry name" value="Cytochrome c-like domain"/>
    <property type="match status" value="2"/>
</dbReference>
<keyword evidence="3 6" id="KW-0479">Metal-binding</keyword>
<name>A0ABU5I3E2_9HYPH</name>
<reference evidence="9 10" key="1">
    <citation type="submission" date="2023-12" db="EMBL/GenBank/DDBJ databases">
        <title>Description of Novel Strain Fulvimarina sp. 2208YS6-2-32 isolated from Uroteuthis (Photololigo) edulis.</title>
        <authorList>
            <person name="Park J.-S."/>
        </authorList>
    </citation>
    <scope>NUCLEOTIDE SEQUENCE [LARGE SCALE GENOMIC DNA]</scope>
    <source>
        <strain evidence="9 10">2208YS6-2-32</strain>
    </source>
</reference>
<evidence type="ECO:0000256" key="4">
    <source>
        <dbReference type="ARBA" id="ARBA00022982"/>
    </source>
</evidence>
<evidence type="ECO:0000313" key="10">
    <source>
        <dbReference type="Proteomes" id="UP001294412"/>
    </source>
</evidence>
<dbReference type="Pfam" id="PF00034">
    <property type="entry name" value="Cytochrom_C"/>
    <property type="match status" value="2"/>
</dbReference>
<protein>
    <submittedName>
        <fullName evidence="9">Cytochrome c family protein</fullName>
    </submittedName>
</protein>
<keyword evidence="1" id="KW-0813">Transport</keyword>
<feature type="compositionally biased region" description="Polar residues" evidence="7">
    <location>
        <begin position="201"/>
        <end position="212"/>
    </location>
</feature>
<feature type="domain" description="Cytochrome c" evidence="8">
    <location>
        <begin position="332"/>
        <end position="435"/>
    </location>
</feature>
<dbReference type="InterPro" id="IPR009056">
    <property type="entry name" value="Cyt_c-like_dom"/>
</dbReference>
<feature type="compositionally biased region" description="Polar residues" evidence="7">
    <location>
        <begin position="221"/>
        <end position="256"/>
    </location>
</feature>
<dbReference type="EMBL" id="JAXLPB010000003">
    <property type="protein sequence ID" value="MDY8109867.1"/>
    <property type="molecule type" value="Genomic_DNA"/>
</dbReference>
<evidence type="ECO:0000256" key="2">
    <source>
        <dbReference type="ARBA" id="ARBA00022617"/>
    </source>
</evidence>
<proteinExistence type="predicted"/>